<accession>A0ABP3AX45</accession>
<dbReference type="CDD" id="cd03794">
    <property type="entry name" value="GT4_WbuB-like"/>
    <property type="match status" value="1"/>
</dbReference>
<sequence length="372" mass="43204">MCSSVHVWSDTRIYFKEAKSLAEKGFQVDFYAQDHPGEKEETPNLTMHYLPVLGRKERSAHRKTLYDAFMKSDAYFLHFHDPELLFLAKEVKKNLGNDVKIIYDMHEHLPAAILTKPWIPKPFRKLISSVVTRVERSLMKNYVDGVAFAEKSYRLNYEMLTMKKVDVLNYPVMPPALQVEKDEEFTLVYVGILTEQRGLYNMLGLASKLLERGMSDFKLKLIGPTFTDEEKLSAYIREHGLENNLIQYGRMQYKDIWEHYYKAHAGLCLLHPTPNNLNSHSTKLFEYMAAKLPIIASNFPDFTQMLTEEDCGLTADPFDMDRLADIAEYYKENPEKALQMGKNGYNAFSKKYSWDHEADELVKLYTELGAKK</sequence>
<evidence type="ECO:0000256" key="2">
    <source>
        <dbReference type="ARBA" id="ARBA00022679"/>
    </source>
</evidence>
<dbReference type="GO" id="GO:0016740">
    <property type="term" value="F:transferase activity"/>
    <property type="evidence" value="ECO:0007669"/>
    <property type="project" value="UniProtKB-KW"/>
</dbReference>
<evidence type="ECO:0000313" key="4">
    <source>
        <dbReference type="EMBL" id="EUJ30964.1"/>
    </source>
</evidence>
<evidence type="ECO:0000259" key="3">
    <source>
        <dbReference type="Pfam" id="PF00534"/>
    </source>
</evidence>
<dbReference type="SUPFAM" id="SSF53756">
    <property type="entry name" value="UDP-Glycosyltransferase/glycogen phosphorylase"/>
    <property type="match status" value="1"/>
</dbReference>
<keyword evidence="5" id="KW-1185">Reference proteome</keyword>
<protein>
    <submittedName>
        <fullName evidence="4">Glycosyl transferases group 1 family protein</fullName>
    </submittedName>
</protein>
<dbReference type="PANTHER" id="PTHR12526:SF629">
    <property type="entry name" value="TEICHURONIC ACID BIOSYNTHESIS GLYCOSYLTRANSFERASE TUAH-RELATED"/>
    <property type="match status" value="1"/>
</dbReference>
<organism evidence="4 5">
    <name type="scientific">Listeria floridensis FSL S10-1187</name>
    <dbReference type="NCBI Taxonomy" id="1265817"/>
    <lineage>
        <taxon>Bacteria</taxon>
        <taxon>Bacillati</taxon>
        <taxon>Bacillota</taxon>
        <taxon>Bacilli</taxon>
        <taxon>Bacillales</taxon>
        <taxon>Listeriaceae</taxon>
        <taxon>Listeria</taxon>
    </lineage>
</organism>
<proteinExistence type="predicted"/>
<dbReference type="Gene3D" id="3.40.50.2000">
    <property type="entry name" value="Glycogen Phosphorylase B"/>
    <property type="match status" value="2"/>
</dbReference>
<dbReference type="Proteomes" id="UP000019249">
    <property type="component" value="Unassembled WGS sequence"/>
</dbReference>
<evidence type="ECO:0000256" key="1">
    <source>
        <dbReference type="ARBA" id="ARBA00022676"/>
    </source>
</evidence>
<name>A0ABP3AX45_9LIST</name>
<dbReference type="InterPro" id="IPR001296">
    <property type="entry name" value="Glyco_trans_1"/>
</dbReference>
<keyword evidence="1" id="KW-0328">Glycosyltransferase</keyword>
<reference evidence="4 5" key="1">
    <citation type="journal article" date="2014" name="Int. J. Syst. Evol. Microbiol.">
        <title>Listeria floridensis sp. nov., Listeria aquatica sp. nov., Listeria cornellensis sp. nov., Listeria riparia sp. nov. and Listeria grandensis sp. nov., from agricultural and natural environments.</title>
        <authorList>
            <person name="den Bakker H.C."/>
            <person name="Warchocki S."/>
            <person name="Wright E.M."/>
            <person name="Allred A.F."/>
            <person name="Ahlstrom C."/>
            <person name="Manuel C.S."/>
            <person name="Stasiewicz M.J."/>
            <person name="Burrell A."/>
            <person name="Roof S."/>
            <person name="Strawn L."/>
            <person name="Fortes E.D."/>
            <person name="Nightingale K.K."/>
            <person name="Kephart D."/>
            <person name="Wiedmann M."/>
        </authorList>
    </citation>
    <scope>NUCLEOTIDE SEQUENCE [LARGE SCALE GENOMIC DNA]</scope>
    <source>
        <strain evidence="4 5">FSL S10-1187</strain>
    </source>
</reference>
<gene>
    <name evidence="4" type="ORF">MFLO_09722</name>
</gene>
<evidence type="ECO:0000313" key="5">
    <source>
        <dbReference type="Proteomes" id="UP000019249"/>
    </source>
</evidence>
<dbReference type="Pfam" id="PF00534">
    <property type="entry name" value="Glycos_transf_1"/>
    <property type="match status" value="1"/>
</dbReference>
<comment type="caution">
    <text evidence="4">The sequence shown here is derived from an EMBL/GenBank/DDBJ whole genome shotgun (WGS) entry which is preliminary data.</text>
</comment>
<keyword evidence="2 4" id="KW-0808">Transferase</keyword>
<dbReference type="PANTHER" id="PTHR12526">
    <property type="entry name" value="GLYCOSYLTRANSFERASE"/>
    <property type="match status" value="1"/>
</dbReference>
<dbReference type="EMBL" id="AODF01000020">
    <property type="protein sequence ID" value="EUJ30964.1"/>
    <property type="molecule type" value="Genomic_DNA"/>
</dbReference>
<feature type="domain" description="Glycosyl transferase family 1" evidence="3">
    <location>
        <begin position="180"/>
        <end position="346"/>
    </location>
</feature>